<feature type="transmembrane region" description="Helical" evidence="6">
    <location>
        <begin position="290"/>
        <end position="315"/>
    </location>
</feature>
<proteinExistence type="predicted"/>
<evidence type="ECO:0000313" key="9">
    <source>
        <dbReference type="Proteomes" id="UP000231094"/>
    </source>
</evidence>
<dbReference type="Gene3D" id="1.20.1740.10">
    <property type="entry name" value="Amino acid/polyamine transporter I"/>
    <property type="match status" value="1"/>
</dbReference>
<feature type="transmembrane region" description="Helical" evidence="6">
    <location>
        <begin position="199"/>
        <end position="220"/>
    </location>
</feature>
<feature type="transmembrane region" description="Helical" evidence="6">
    <location>
        <begin position="361"/>
        <end position="387"/>
    </location>
</feature>
<dbReference type="PANTHER" id="PTHR43495:SF5">
    <property type="entry name" value="GAMMA-AMINOBUTYRIC ACID PERMEASE"/>
    <property type="match status" value="1"/>
</dbReference>
<evidence type="ECO:0000313" key="8">
    <source>
        <dbReference type="EMBL" id="PIT63794.1"/>
    </source>
</evidence>
<keyword evidence="5 6" id="KW-0472">Membrane</keyword>
<dbReference type="InterPro" id="IPR004841">
    <property type="entry name" value="AA-permease/SLC12A_dom"/>
</dbReference>
<comment type="caution">
    <text evidence="8">The sequence shown here is derived from an EMBL/GenBank/DDBJ whole genome shotgun (WGS) entry which is preliminary data.</text>
</comment>
<dbReference type="PANTHER" id="PTHR43495">
    <property type="entry name" value="GABA PERMEASE"/>
    <property type="match status" value="1"/>
</dbReference>
<accession>A0A2N9Y5J9</accession>
<comment type="subcellular location">
    <subcellularLocation>
        <location evidence="1">Membrane</location>
        <topology evidence="1">Multi-pass membrane protein</topology>
    </subcellularLocation>
</comment>
<dbReference type="GO" id="GO:0006865">
    <property type="term" value="P:amino acid transport"/>
    <property type="evidence" value="ECO:0007669"/>
    <property type="project" value="InterPro"/>
</dbReference>
<dbReference type="FunFam" id="1.20.1740.10:FF:000001">
    <property type="entry name" value="Amino acid permease"/>
    <property type="match status" value="1"/>
</dbReference>
<dbReference type="GO" id="GO:0055085">
    <property type="term" value="P:transmembrane transport"/>
    <property type="evidence" value="ECO:0007669"/>
    <property type="project" value="InterPro"/>
</dbReference>
<dbReference type="Pfam" id="PF00324">
    <property type="entry name" value="AA_permease"/>
    <property type="match status" value="1"/>
</dbReference>
<evidence type="ECO:0000256" key="3">
    <source>
        <dbReference type="ARBA" id="ARBA00022692"/>
    </source>
</evidence>
<dbReference type="AlphaFoldDB" id="A0A2N9Y5J9"/>
<name>A0A2N9Y5J9_9NEIS</name>
<gene>
    <name evidence="8" type="ORF">BHC47_03425</name>
</gene>
<feature type="transmembrane region" description="Helical" evidence="6">
    <location>
        <begin position="433"/>
        <end position="453"/>
    </location>
</feature>
<dbReference type="EMBL" id="MEIV01000025">
    <property type="protein sequence ID" value="PIT63794.1"/>
    <property type="molecule type" value="Genomic_DNA"/>
</dbReference>
<feature type="transmembrane region" description="Helical" evidence="6">
    <location>
        <begin position="336"/>
        <end position="355"/>
    </location>
</feature>
<evidence type="ECO:0000256" key="2">
    <source>
        <dbReference type="ARBA" id="ARBA00022448"/>
    </source>
</evidence>
<organism evidence="8 9">
    <name type="scientific">Snodgrassella alvi</name>
    <dbReference type="NCBI Taxonomy" id="1196083"/>
    <lineage>
        <taxon>Bacteria</taxon>
        <taxon>Pseudomonadati</taxon>
        <taxon>Pseudomonadota</taxon>
        <taxon>Betaproteobacteria</taxon>
        <taxon>Neisseriales</taxon>
        <taxon>Neisseriaceae</taxon>
        <taxon>Snodgrassella</taxon>
    </lineage>
</organism>
<sequence>MNLSTSSTLKNGLKSRHLTMISIAGVIGGALFIGSGSVIYHTGPAAILAYGAGGLLVMLIMRMLGEMAVAHPDSGSFSTYADTAIGRWAGFSIGWLYWFFWALLMGWEAYVAGKILNNWFPVFPIWSYMLAVTIALVVINLMDVKNYGEFEFWFALIKVVAIVLFLIVGSLAIIYLWPWGQVDAKGWTHLTDQGFMPKGSSSVVTALLGVMFAYIGAEIVTVAAAESNHPATEIRKATKSVVWRIILFYVGSIFITVCLIPYNDPRLNDATWGTYSVVLTSLGIPQARHIVNFVVLTSVLSCFNSALYTCSRMLYSLAKRGDAHRIMSYTSKNGSPQIGVLISCIFTLFAVYLTATAKMDVYDVLMTATGTIALYVYLAISCSQLFLRKKLEKQGQTLTFKMWCFPWLTYLVIGLIIASIIIMIIEGTYKYEVIYTSILAAIILIMGIVAQIFKIGSQQNKTE</sequence>
<evidence type="ECO:0000259" key="7">
    <source>
        <dbReference type="Pfam" id="PF00324"/>
    </source>
</evidence>
<dbReference type="PROSITE" id="PS00218">
    <property type="entry name" value="AMINO_ACID_PERMEASE_1"/>
    <property type="match status" value="1"/>
</dbReference>
<feature type="transmembrane region" description="Helical" evidence="6">
    <location>
        <begin position="21"/>
        <end position="40"/>
    </location>
</feature>
<keyword evidence="2" id="KW-0813">Transport</keyword>
<dbReference type="InterPro" id="IPR004840">
    <property type="entry name" value="Amino_acid_permease_CS"/>
</dbReference>
<dbReference type="PIRSF" id="PIRSF006060">
    <property type="entry name" value="AA_transporter"/>
    <property type="match status" value="1"/>
</dbReference>
<evidence type="ECO:0000256" key="6">
    <source>
        <dbReference type="SAM" id="Phobius"/>
    </source>
</evidence>
<feature type="transmembrane region" description="Helical" evidence="6">
    <location>
        <begin position="153"/>
        <end position="179"/>
    </location>
</feature>
<evidence type="ECO:0000256" key="1">
    <source>
        <dbReference type="ARBA" id="ARBA00004141"/>
    </source>
</evidence>
<feature type="transmembrane region" description="Helical" evidence="6">
    <location>
        <begin position="85"/>
        <end position="107"/>
    </location>
</feature>
<feature type="transmembrane region" description="Helical" evidence="6">
    <location>
        <begin position="241"/>
        <end position="262"/>
    </location>
</feature>
<protein>
    <submittedName>
        <fullName evidence="8">GABA permease</fullName>
    </submittedName>
</protein>
<keyword evidence="4 6" id="KW-1133">Transmembrane helix</keyword>
<feature type="transmembrane region" description="Helical" evidence="6">
    <location>
        <begin position="46"/>
        <end position="64"/>
    </location>
</feature>
<evidence type="ECO:0000256" key="5">
    <source>
        <dbReference type="ARBA" id="ARBA00023136"/>
    </source>
</evidence>
<feature type="transmembrane region" description="Helical" evidence="6">
    <location>
        <begin position="119"/>
        <end position="141"/>
    </location>
</feature>
<dbReference type="Proteomes" id="UP000231094">
    <property type="component" value="Unassembled WGS sequence"/>
</dbReference>
<keyword evidence="3 6" id="KW-0812">Transmembrane</keyword>
<dbReference type="GO" id="GO:0016020">
    <property type="term" value="C:membrane"/>
    <property type="evidence" value="ECO:0007669"/>
    <property type="project" value="UniProtKB-SubCell"/>
</dbReference>
<evidence type="ECO:0000256" key="4">
    <source>
        <dbReference type="ARBA" id="ARBA00022989"/>
    </source>
</evidence>
<reference evidence="8 9" key="1">
    <citation type="journal article" date="2017" name="MBio">
        <title>Type VI secretion-mediated competition in the bee gut microbiome.</title>
        <authorList>
            <person name="Steele M.I."/>
            <person name="Kwong W.K."/>
            <person name="Powell J.E."/>
            <person name="Whiteley M."/>
            <person name="Moran N.A."/>
        </authorList>
    </citation>
    <scope>NUCLEOTIDE SEQUENCE [LARGE SCALE GENOMIC DNA]</scope>
    <source>
        <strain evidence="8 9">PEB0171</strain>
    </source>
</reference>
<feature type="domain" description="Amino acid permease/ SLC12A" evidence="7">
    <location>
        <begin position="17"/>
        <end position="450"/>
    </location>
</feature>
<feature type="transmembrane region" description="Helical" evidence="6">
    <location>
        <begin position="407"/>
        <end position="427"/>
    </location>
</feature>